<dbReference type="HOGENOM" id="CLU_1272751_0_0_1"/>
<sequence>MYPTAIRLSKASRRPLTPKRGNKDYYKGTRQAALPGGLRTGPPGKHIIGGKGSYRLLDTNVRVFVAPPFEHVRDSLVRVGFFPSLASSSPSPFSLPSYTTTTNTSANFGTQLKPYISRTLPPWHEPAPSWNVATLLEAGVRAPPERIPPGAIAKVRKAQVEDEEYVHASDEMGRATASGEAHDTADTQYDGSGGGEGRRTPKGLRLAAPQEVQPVQA</sequence>
<dbReference type="OrthoDB" id="408933at2759"/>
<name>A0A0C9SR35_PLICR</name>
<dbReference type="EMBL" id="KN832571">
    <property type="protein sequence ID" value="KII84292.1"/>
    <property type="molecule type" value="Genomic_DNA"/>
</dbReference>
<reference evidence="2 3" key="1">
    <citation type="submission" date="2014-06" db="EMBL/GenBank/DDBJ databases">
        <title>Evolutionary Origins and Diversification of the Mycorrhizal Mutualists.</title>
        <authorList>
            <consortium name="DOE Joint Genome Institute"/>
            <consortium name="Mycorrhizal Genomics Consortium"/>
            <person name="Kohler A."/>
            <person name="Kuo A."/>
            <person name="Nagy L.G."/>
            <person name="Floudas D."/>
            <person name="Copeland A."/>
            <person name="Barry K.W."/>
            <person name="Cichocki N."/>
            <person name="Veneault-Fourrey C."/>
            <person name="LaButti K."/>
            <person name="Lindquist E.A."/>
            <person name="Lipzen A."/>
            <person name="Lundell T."/>
            <person name="Morin E."/>
            <person name="Murat C."/>
            <person name="Riley R."/>
            <person name="Ohm R."/>
            <person name="Sun H."/>
            <person name="Tunlid A."/>
            <person name="Henrissat B."/>
            <person name="Grigoriev I.V."/>
            <person name="Hibbett D.S."/>
            <person name="Martin F."/>
        </authorList>
    </citation>
    <scope>NUCLEOTIDE SEQUENCE [LARGE SCALE GENOMIC DNA]</scope>
    <source>
        <strain evidence="2 3">FD-325 SS-3</strain>
    </source>
</reference>
<evidence type="ECO:0000313" key="3">
    <source>
        <dbReference type="Proteomes" id="UP000053263"/>
    </source>
</evidence>
<keyword evidence="3" id="KW-1185">Reference proteome</keyword>
<dbReference type="AlphaFoldDB" id="A0A0C9SR35"/>
<evidence type="ECO:0000256" key="1">
    <source>
        <dbReference type="SAM" id="MobiDB-lite"/>
    </source>
</evidence>
<protein>
    <submittedName>
        <fullName evidence="2">Uncharacterized protein</fullName>
    </submittedName>
</protein>
<evidence type="ECO:0000313" key="2">
    <source>
        <dbReference type="EMBL" id="KII84292.1"/>
    </source>
</evidence>
<dbReference type="Proteomes" id="UP000053263">
    <property type="component" value="Unassembled WGS sequence"/>
</dbReference>
<organism evidence="2 3">
    <name type="scientific">Plicaturopsis crispa FD-325 SS-3</name>
    <dbReference type="NCBI Taxonomy" id="944288"/>
    <lineage>
        <taxon>Eukaryota</taxon>
        <taxon>Fungi</taxon>
        <taxon>Dikarya</taxon>
        <taxon>Basidiomycota</taxon>
        <taxon>Agaricomycotina</taxon>
        <taxon>Agaricomycetes</taxon>
        <taxon>Agaricomycetidae</taxon>
        <taxon>Amylocorticiales</taxon>
        <taxon>Amylocorticiaceae</taxon>
        <taxon>Plicatura</taxon>
        <taxon>Plicaturopsis crispa</taxon>
    </lineage>
</organism>
<gene>
    <name evidence="2" type="ORF">PLICRDRAFT_179547</name>
</gene>
<proteinExistence type="predicted"/>
<feature type="region of interest" description="Disordered" evidence="1">
    <location>
        <begin position="1"/>
        <end position="27"/>
    </location>
</feature>
<feature type="region of interest" description="Disordered" evidence="1">
    <location>
        <begin position="166"/>
        <end position="217"/>
    </location>
</feature>
<accession>A0A0C9SR35</accession>